<evidence type="ECO:0000313" key="1">
    <source>
        <dbReference type="EMBL" id="CAB4785362.1"/>
    </source>
</evidence>
<reference evidence="1" key="1">
    <citation type="submission" date="2020-05" db="EMBL/GenBank/DDBJ databases">
        <authorList>
            <person name="Chiriac C."/>
            <person name="Salcher M."/>
            <person name="Ghai R."/>
            <person name="Kavagutti S V."/>
        </authorList>
    </citation>
    <scope>NUCLEOTIDE SEQUENCE</scope>
</reference>
<proteinExistence type="predicted"/>
<dbReference type="AlphaFoldDB" id="A0A6J6WKS5"/>
<dbReference type="Pfam" id="PF16868">
    <property type="entry name" value="NMT1_3"/>
    <property type="match status" value="1"/>
</dbReference>
<dbReference type="CDD" id="cd13520">
    <property type="entry name" value="PBP2_TAXI_TRAP"/>
    <property type="match status" value="1"/>
</dbReference>
<name>A0A6J6WKS5_9ZZZZ</name>
<organism evidence="1">
    <name type="scientific">freshwater metagenome</name>
    <dbReference type="NCBI Taxonomy" id="449393"/>
    <lineage>
        <taxon>unclassified sequences</taxon>
        <taxon>metagenomes</taxon>
        <taxon>ecological metagenomes</taxon>
    </lineage>
</organism>
<protein>
    <submittedName>
        <fullName evidence="1">Unannotated protein</fullName>
    </submittedName>
</protein>
<dbReference type="EMBL" id="CAFAAI010000002">
    <property type="protein sequence ID" value="CAB4785362.1"/>
    <property type="molecule type" value="Genomic_DNA"/>
</dbReference>
<accession>A0A6J6WKS5</accession>
<dbReference type="PANTHER" id="PTHR42941">
    <property type="entry name" value="SLL1037 PROTEIN"/>
    <property type="match status" value="1"/>
</dbReference>
<gene>
    <name evidence="1" type="ORF">UFOPK2992_00034</name>
</gene>
<dbReference type="InterPro" id="IPR011852">
    <property type="entry name" value="TRAP_TAXI"/>
</dbReference>
<dbReference type="PANTHER" id="PTHR42941:SF1">
    <property type="entry name" value="SLL1037 PROTEIN"/>
    <property type="match status" value="1"/>
</dbReference>
<dbReference type="Gene3D" id="3.40.190.10">
    <property type="entry name" value="Periplasmic binding protein-like II"/>
    <property type="match status" value="2"/>
</dbReference>
<dbReference type="NCBIfam" id="TIGR02122">
    <property type="entry name" value="TRAP_TAXI"/>
    <property type="match status" value="1"/>
</dbReference>
<dbReference type="SUPFAM" id="SSF53850">
    <property type="entry name" value="Periplasmic binding protein-like II"/>
    <property type="match status" value="1"/>
</dbReference>
<sequence length="318" mass="33733">MKPLIQLRRRSVALAAFALLTASGAGAQTIAWGTSSMGGLSYLVGAASAGVLGKHIKTVKFTAMVSSGSTENVRRIEGGEFQCGQPTADTAYVAFNGTREFKEPNKKLRFVANQWISPENVIVPRDSPIKTLADLKGKRITSTPGWGATIFAPALLEAAGLKKGDYEMIVLSGADGAASFRDGRVDAGMWAYGVPTATVSELAGAKNGIRFIPIDKTAEDAIKAKFPYWFVSKIPKGAYPGVTEDVPSMANNNVLLCSADVSDDVVYNMTKVMYQQAAEIKLSVPAAEALGTPAMAANPVIPMHPGAIRFYREIGLVK</sequence>